<accession>A0ABP1CSP5</accession>
<feature type="compositionally biased region" description="Low complexity" evidence="1">
    <location>
        <begin position="15"/>
        <end position="27"/>
    </location>
</feature>
<organism evidence="2 3">
    <name type="scientific">Somion occarium</name>
    <dbReference type="NCBI Taxonomy" id="3059160"/>
    <lineage>
        <taxon>Eukaryota</taxon>
        <taxon>Fungi</taxon>
        <taxon>Dikarya</taxon>
        <taxon>Basidiomycota</taxon>
        <taxon>Agaricomycotina</taxon>
        <taxon>Agaricomycetes</taxon>
        <taxon>Polyporales</taxon>
        <taxon>Cerrenaceae</taxon>
        <taxon>Somion</taxon>
    </lineage>
</organism>
<sequence length="459" mass="51872">MRVITYRSALDTRFRGSSGSSLPSERPSSPRPSSPRPTLVRQSQLNGVRGWNPGTQDVQTASMTMDDETWVDALERTIVNDFSSGDSGDSGSRTDRSTDMLQDEKPPLTTKTIAIKVPSYVRAASPEPPDRSERIQDTKEEPMEECTSSATSLANLFHRGPSERHLRFLQGLWMSRQVEWQNYERQNNVIQNTSQAYDGIIRSPPPESFHPWRPLQTTEPVTLDVPDVPDSPDTPDVPSLISSAPIYPRIGNLRYLHNLRSVLLDRALGDIPLYTISKMLLLHDLALCDNENEDPFSDGKAISSESSAQEHEYGNEDTLVADSSSTSTIALEDTCHKRKGKQVMKHVFEDLDVSWPARWKMLLDLLERADDIQMEDFLTEVGLTDMDWESDSIQVKEERSVSRSRSPKFFLPDEDDDDIFPAADEHPHSKRISSRVESSPYGDSGNFVPFERSYDYMDL</sequence>
<evidence type="ECO:0000313" key="3">
    <source>
        <dbReference type="Proteomes" id="UP001497453"/>
    </source>
</evidence>
<evidence type="ECO:0000313" key="2">
    <source>
        <dbReference type="EMBL" id="CAL1698700.1"/>
    </source>
</evidence>
<feature type="compositionally biased region" description="Basic and acidic residues" evidence="1">
    <location>
        <begin position="128"/>
        <end position="141"/>
    </location>
</feature>
<feature type="region of interest" description="Disordered" evidence="1">
    <location>
        <begin position="296"/>
        <end position="319"/>
    </location>
</feature>
<dbReference type="EMBL" id="OZ037954">
    <property type="protein sequence ID" value="CAL1698700.1"/>
    <property type="molecule type" value="Genomic_DNA"/>
</dbReference>
<dbReference type="Proteomes" id="UP001497453">
    <property type="component" value="Chromosome 11"/>
</dbReference>
<protein>
    <submittedName>
        <fullName evidence="2">Uncharacterized protein</fullName>
    </submittedName>
</protein>
<feature type="region of interest" description="Disordered" evidence="1">
    <location>
        <begin position="393"/>
        <end position="447"/>
    </location>
</feature>
<gene>
    <name evidence="2" type="ORF">GFSPODELE1_LOCUS2280</name>
</gene>
<keyword evidence="3" id="KW-1185">Reference proteome</keyword>
<feature type="compositionally biased region" description="Basic and acidic residues" evidence="1">
    <location>
        <begin position="92"/>
        <end position="104"/>
    </location>
</feature>
<feature type="region of interest" description="Disordered" evidence="1">
    <location>
        <begin position="80"/>
        <end position="104"/>
    </location>
</feature>
<proteinExistence type="predicted"/>
<name>A0ABP1CSP5_9APHY</name>
<reference evidence="3" key="1">
    <citation type="submission" date="2024-04" db="EMBL/GenBank/DDBJ databases">
        <authorList>
            <person name="Shaw F."/>
            <person name="Minotto A."/>
        </authorList>
    </citation>
    <scope>NUCLEOTIDE SEQUENCE [LARGE SCALE GENOMIC DNA]</scope>
</reference>
<feature type="region of interest" description="Disordered" evidence="1">
    <location>
        <begin position="119"/>
        <end position="143"/>
    </location>
</feature>
<evidence type="ECO:0000256" key="1">
    <source>
        <dbReference type="SAM" id="MobiDB-lite"/>
    </source>
</evidence>
<feature type="region of interest" description="Disordered" evidence="1">
    <location>
        <begin position="1"/>
        <end position="58"/>
    </location>
</feature>